<evidence type="ECO:0000256" key="3">
    <source>
        <dbReference type="PROSITE-ProRule" id="PRU00708"/>
    </source>
</evidence>
<feature type="repeat" description="PPR" evidence="3">
    <location>
        <begin position="72"/>
        <end position="106"/>
    </location>
</feature>
<dbReference type="GO" id="GO:0003723">
    <property type="term" value="F:RNA binding"/>
    <property type="evidence" value="ECO:0007669"/>
    <property type="project" value="InterPro"/>
</dbReference>
<dbReference type="NCBIfam" id="TIGR00756">
    <property type="entry name" value="PPR"/>
    <property type="match status" value="6"/>
</dbReference>
<feature type="repeat" description="PPR" evidence="3">
    <location>
        <begin position="367"/>
        <end position="401"/>
    </location>
</feature>
<feature type="repeat" description="PPR" evidence="3">
    <location>
        <begin position="134"/>
        <end position="168"/>
    </location>
</feature>
<dbReference type="Pfam" id="PF20431">
    <property type="entry name" value="E_motif"/>
    <property type="match status" value="1"/>
</dbReference>
<feature type="repeat" description="PPR" evidence="3">
    <location>
        <begin position="266"/>
        <end position="300"/>
    </location>
</feature>
<protein>
    <recommendedName>
        <fullName evidence="5">DYW domain-containing protein</fullName>
    </recommendedName>
</protein>
<dbReference type="InterPro" id="IPR046849">
    <property type="entry name" value="E2_motif"/>
</dbReference>
<dbReference type="PANTHER" id="PTHR47926:SF533">
    <property type="entry name" value="DYW DOMAIN-CONTAINING PROTEIN"/>
    <property type="match status" value="1"/>
</dbReference>
<evidence type="ECO:0000313" key="6">
    <source>
        <dbReference type="EMBL" id="KAB1208583.1"/>
    </source>
</evidence>
<dbReference type="Pfam" id="PF20430">
    <property type="entry name" value="Eplus_motif"/>
    <property type="match status" value="1"/>
</dbReference>
<dbReference type="PANTHER" id="PTHR47926">
    <property type="entry name" value="PENTATRICOPEPTIDE REPEAT-CONTAINING PROTEIN"/>
    <property type="match status" value="1"/>
</dbReference>
<feature type="compositionally biased region" description="Basic and acidic residues" evidence="4">
    <location>
        <begin position="703"/>
        <end position="713"/>
    </location>
</feature>
<dbReference type="FunFam" id="1.25.40.10:FF:000366">
    <property type="entry name" value="Pentatricopeptide (PPR) repeat-containing protein"/>
    <property type="match status" value="1"/>
</dbReference>
<dbReference type="GO" id="GO:0008270">
    <property type="term" value="F:zinc ion binding"/>
    <property type="evidence" value="ECO:0007669"/>
    <property type="project" value="InterPro"/>
</dbReference>
<dbReference type="InterPro" id="IPR011990">
    <property type="entry name" value="TPR-like_helical_dom_sf"/>
</dbReference>
<reference evidence="6 7" key="1">
    <citation type="journal article" date="2019" name="Plant Biotechnol. J.">
        <title>The red bayberry genome and genetic basis of sex determination.</title>
        <authorList>
            <person name="Jia H.M."/>
            <person name="Jia H.J."/>
            <person name="Cai Q.L."/>
            <person name="Wang Y."/>
            <person name="Zhao H.B."/>
            <person name="Yang W.F."/>
            <person name="Wang G.Y."/>
            <person name="Li Y.H."/>
            <person name="Zhan D.L."/>
            <person name="Shen Y.T."/>
            <person name="Niu Q.F."/>
            <person name="Chang L."/>
            <person name="Qiu J."/>
            <person name="Zhao L."/>
            <person name="Xie H.B."/>
            <person name="Fu W.Y."/>
            <person name="Jin J."/>
            <person name="Li X.W."/>
            <person name="Jiao Y."/>
            <person name="Zhou C.C."/>
            <person name="Tu T."/>
            <person name="Chai C.Y."/>
            <person name="Gao J.L."/>
            <person name="Fan L.J."/>
            <person name="van de Weg E."/>
            <person name="Wang J.Y."/>
            <person name="Gao Z.S."/>
        </authorList>
    </citation>
    <scope>NUCLEOTIDE SEQUENCE [LARGE SCALE GENOMIC DNA]</scope>
    <source>
        <tissue evidence="6">Leaves</tissue>
    </source>
</reference>
<comment type="similarity">
    <text evidence="1">Belongs to the PPR family. PCMP-H subfamily.</text>
</comment>
<gene>
    <name evidence="6" type="ORF">CJ030_MR7G001006</name>
</gene>
<dbReference type="Proteomes" id="UP000516437">
    <property type="component" value="Chromosome 7"/>
</dbReference>
<dbReference type="InterPro" id="IPR046960">
    <property type="entry name" value="PPR_At4g14850-like_plant"/>
</dbReference>
<feature type="region of interest" description="Disordered" evidence="4">
    <location>
        <begin position="703"/>
        <end position="722"/>
    </location>
</feature>
<dbReference type="Pfam" id="PF14432">
    <property type="entry name" value="DYW_deaminase"/>
    <property type="match status" value="1"/>
</dbReference>
<proteinExistence type="inferred from homology"/>
<dbReference type="Gene3D" id="1.25.40.10">
    <property type="entry name" value="Tetratricopeptide repeat domain"/>
    <property type="match status" value="4"/>
</dbReference>
<dbReference type="Pfam" id="PF01535">
    <property type="entry name" value="PPR"/>
    <property type="match status" value="4"/>
</dbReference>
<dbReference type="FunFam" id="1.25.40.10:FF:000351">
    <property type="entry name" value="Pentatricopeptide repeat-containing protein"/>
    <property type="match status" value="1"/>
</dbReference>
<organism evidence="6 7">
    <name type="scientific">Morella rubra</name>
    <name type="common">Chinese bayberry</name>
    <dbReference type="NCBI Taxonomy" id="262757"/>
    <lineage>
        <taxon>Eukaryota</taxon>
        <taxon>Viridiplantae</taxon>
        <taxon>Streptophyta</taxon>
        <taxon>Embryophyta</taxon>
        <taxon>Tracheophyta</taxon>
        <taxon>Spermatophyta</taxon>
        <taxon>Magnoliopsida</taxon>
        <taxon>eudicotyledons</taxon>
        <taxon>Gunneridae</taxon>
        <taxon>Pentapetalae</taxon>
        <taxon>rosids</taxon>
        <taxon>fabids</taxon>
        <taxon>Fagales</taxon>
        <taxon>Myricaceae</taxon>
        <taxon>Morella</taxon>
    </lineage>
</organism>
<evidence type="ECO:0000313" key="7">
    <source>
        <dbReference type="Proteomes" id="UP000516437"/>
    </source>
</evidence>
<dbReference type="Pfam" id="PF13041">
    <property type="entry name" value="PPR_2"/>
    <property type="match status" value="3"/>
</dbReference>
<comment type="caution">
    <text evidence="6">The sequence shown here is derived from an EMBL/GenBank/DDBJ whole genome shotgun (WGS) entry which is preliminary data.</text>
</comment>
<accession>A0A6A1V758</accession>
<feature type="repeat" description="PPR" evidence="3">
    <location>
        <begin position="41"/>
        <end position="71"/>
    </location>
</feature>
<dbReference type="FunFam" id="1.25.40.10:FF:000031">
    <property type="entry name" value="Pentatricopeptide repeat-containing protein mitochondrial"/>
    <property type="match status" value="1"/>
</dbReference>
<dbReference type="InterPro" id="IPR002885">
    <property type="entry name" value="PPR_rpt"/>
</dbReference>
<evidence type="ECO:0000256" key="1">
    <source>
        <dbReference type="ARBA" id="ARBA00006643"/>
    </source>
</evidence>
<keyword evidence="2" id="KW-0677">Repeat</keyword>
<dbReference type="AlphaFoldDB" id="A0A6A1V758"/>
<name>A0A6A1V758_9ROSI</name>
<feature type="domain" description="DYW" evidence="5">
    <location>
        <begin position="582"/>
        <end position="653"/>
    </location>
</feature>
<dbReference type="InterPro" id="IPR046848">
    <property type="entry name" value="E_motif"/>
</dbReference>
<evidence type="ECO:0000259" key="5">
    <source>
        <dbReference type="Pfam" id="PF14432"/>
    </source>
</evidence>
<keyword evidence="7" id="KW-1185">Reference proteome</keyword>
<dbReference type="InterPro" id="IPR032867">
    <property type="entry name" value="DYW_dom"/>
</dbReference>
<sequence length="911" mass="102552">MGSVSCTNSSNLSSKSLLSDHLKNQRLDEARALFDKIPVPDLRLCTMMITGYARNDRLGDALKMFYDMPNRDIVSWNSIMKGSLDCGDLRLAVRLFVEMPERNVISWTTIVNGFLQVGRIEMAERLFWKMPVRDVAAWNSMIYGYCGNGRVEDAMKLFEKMPCRNVISWTSMIAGLDQNGKSDEGLYLFRKMVGSGVEASSTTLVCVLTACANVLALHLGVQIHGLIIKLGYCFDEFISASLTTFYANCKQIENASKVFREVIHKNVVVWTALVTGYGSNDKCEEALMVFRDMIKIGVLPNQSSFTSALNSCCGLEALDRGKEIHTAAIKLGLETDVFVGNSTIVMYTKCGNINDGVAIFRRIQEKNIVSWNSIIVGCAQHGCGFWTLTLFSQMIRAGVDPDEITFTGLLSSCSRSGMLQKARFFFSYFSQNKNIEVKLEHYACMVDVLGRCGQLEEAEELIRKMPIKANSMVWLALLSASRMHSKLDVAERAAKCLLDLEPNNSAAYILLSNLYASGNRWGDVSRIRAKMKHNGIVKQPGSSWVILKGVRHEFRSGDRSHPLSRKIYEKLDWLGEKLKEIGYVPDERFALHDVEVEQKEEMLFYHCERLAIGFGLISTVEGSTIIVMKNLRVCGDCHSAIKFIAKIVGREIIHCHIHLIILFILEPFSNAMLYNTIDTRVHKMTIQLNNISEQRWKALEEKWNGHESSKNERAAGQLSSGRVKETHVTSQCTQKALPLHPSLSPKIRSMPSIEKIKRSSEEINVQVSSMADKGKYDDLRRIITKECAKLHDYIVSLDKQISEQLMHLGSTQKNSGETREFILESLKEMFATEDAVKDILNERQMKFGFSEDPGDAHKSGLSPQSAKPKLEVYANIVEELMRECKEGFKKDSASAKKCLAEFLETCNIIMK</sequence>
<dbReference type="EMBL" id="RXIC02000025">
    <property type="protein sequence ID" value="KAB1208583.1"/>
    <property type="molecule type" value="Genomic_DNA"/>
</dbReference>
<dbReference type="PROSITE" id="PS51375">
    <property type="entry name" value="PPR"/>
    <property type="match status" value="5"/>
</dbReference>
<dbReference type="SUPFAM" id="SSF48452">
    <property type="entry name" value="TPR-like"/>
    <property type="match status" value="1"/>
</dbReference>
<dbReference type="GO" id="GO:0009451">
    <property type="term" value="P:RNA modification"/>
    <property type="evidence" value="ECO:0007669"/>
    <property type="project" value="InterPro"/>
</dbReference>
<dbReference type="OrthoDB" id="185373at2759"/>
<evidence type="ECO:0000256" key="2">
    <source>
        <dbReference type="ARBA" id="ARBA00022737"/>
    </source>
</evidence>
<evidence type="ECO:0000256" key="4">
    <source>
        <dbReference type="SAM" id="MobiDB-lite"/>
    </source>
</evidence>